<dbReference type="PRINTS" id="PR00598">
    <property type="entry name" value="HTHMARR"/>
</dbReference>
<accession>A0A1I1B2X2</accession>
<dbReference type="InterPro" id="IPR036390">
    <property type="entry name" value="WH_DNA-bd_sf"/>
</dbReference>
<evidence type="ECO:0000313" key="5">
    <source>
        <dbReference type="EMBL" id="SFB44112.1"/>
    </source>
</evidence>
<dbReference type="InterPro" id="IPR000835">
    <property type="entry name" value="HTH_MarR-typ"/>
</dbReference>
<dbReference type="PROSITE" id="PS01117">
    <property type="entry name" value="HTH_MARR_1"/>
    <property type="match status" value="1"/>
</dbReference>
<dbReference type="SMART" id="SM00347">
    <property type="entry name" value="HTH_MARR"/>
    <property type="match status" value="1"/>
</dbReference>
<name>A0A1I1B2X2_9ACTN</name>
<dbReference type="SUPFAM" id="SSF46785">
    <property type="entry name" value="Winged helix' DNA-binding domain"/>
    <property type="match status" value="1"/>
</dbReference>
<proteinExistence type="predicted"/>
<evidence type="ECO:0000259" key="4">
    <source>
        <dbReference type="PROSITE" id="PS50995"/>
    </source>
</evidence>
<dbReference type="GO" id="GO:0006950">
    <property type="term" value="P:response to stress"/>
    <property type="evidence" value="ECO:0007669"/>
    <property type="project" value="TreeGrafter"/>
</dbReference>
<dbReference type="Gene3D" id="1.10.10.10">
    <property type="entry name" value="Winged helix-like DNA-binding domain superfamily/Winged helix DNA-binding domain"/>
    <property type="match status" value="1"/>
</dbReference>
<sequence length="148" mass="16497">MGRPPHEDHARQPDTGDLVMALARRVRRAYAEALSEWHVTPSQSRALRVLAARPDGLRPSLLADELRIAPRSATEVADALEARGWVHRAADPTDRRATVLTLTPEGRELVGRIEDVRRRASEQVLDVLPAAQRRTLHEILTVVVGEDQ</sequence>
<feature type="domain" description="HTH marR-type" evidence="4">
    <location>
        <begin position="12"/>
        <end position="145"/>
    </location>
</feature>
<reference evidence="6" key="1">
    <citation type="submission" date="2016-10" db="EMBL/GenBank/DDBJ databases">
        <authorList>
            <person name="Varghese N."/>
            <person name="Submissions S."/>
        </authorList>
    </citation>
    <scope>NUCLEOTIDE SEQUENCE [LARGE SCALE GENOMIC DNA]</scope>
    <source>
        <strain evidence="6">CGMCC 1.10697</strain>
    </source>
</reference>
<dbReference type="InterPro" id="IPR023187">
    <property type="entry name" value="Tscrpt_reg_MarR-type_CS"/>
</dbReference>
<organism evidence="5 6">
    <name type="scientific">Nocardioides alpinus</name>
    <dbReference type="NCBI Taxonomy" id="748909"/>
    <lineage>
        <taxon>Bacteria</taxon>
        <taxon>Bacillati</taxon>
        <taxon>Actinomycetota</taxon>
        <taxon>Actinomycetes</taxon>
        <taxon>Propionibacteriales</taxon>
        <taxon>Nocardioidaceae</taxon>
        <taxon>Nocardioides</taxon>
    </lineage>
</organism>
<dbReference type="PANTHER" id="PTHR33164:SF43">
    <property type="entry name" value="HTH-TYPE TRANSCRIPTIONAL REPRESSOR YETL"/>
    <property type="match status" value="1"/>
</dbReference>
<keyword evidence="2 5" id="KW-0238">DNA-binding</keyword>
<keyword evidence="3" id="KW-0804">Transcription</keyword>
<dbReference type="InterPro" id="IPR039422">
    <property type="entry name" value="MarR/SlyA-like"/>
</dbReference>
<dbReference type="GO" id="GO:0003677">
    <property type="term" value="F:DNA binding"/>
    <property type="evidence" value="ECO:0007669"/>
    <property type="project" value="UniProtKB-KW"/>
</dbReference>
<evidence type="ECO:0000313" key="6">
    <source>
        <dbReference type="Proteomes" id="UP000199113"/>
    </source>
</evidence>
<dbReference type="AlphaFoldDB" id="A0A1I1B2X2"/>
<dbReference type="RefSeq" id="WP_198554335.1">
    <property type="nucleotide sequence ID" value="NZ_FOKC01000012.1"/>
</dbReference>
<gene>
    <name evidence="5" type="ORF">SAMN05192575_112116</name>
</gene>
<evidence type="ECO:0000256" key="1">
    <source>
        <dbReference type="ARBA" id="ARBA00023015"/>
    </source>
</evidence>
<keyword evidence="1" id="KW-0805">Transcription regulation</keyword>
<evidence type="ECO:0000256" key="3">
    <source>
        <dbReference type="ARBA" id="ARBA00023163"/>
    </source>
</evidence>
<dbReference type="EMBL" id="FOKC01000012">
    <property type="protein sequence ID" value="SFB44112.1"/>
    <property type="molecule type" value="Genomic_DNA"/>
</dbReference>
<dbReference type="GO" id="GO:0003700">
    <property type="term" value="F:DNA-binding transcription factor activity"/>
    <property type="evidence" value="ECO:0007669"/>
    <property type="project" value="InterPro"/>
</dbReference>
<dbReference type="PROSITE" id="PS50995">
    <property type="entry name" value="HTH_MARR_2"/>
    <property type="match status" value="1"/>
</dbReference>
<dbReference type="PANTHER" id="PTHR33164">
    <property type="entry name" value="TRANSCRIPTIONAL REGULATOR, MARR FAMILY"/>
    <property type="match status" value="1"/>
</dbReference>
<dbReference type="InterPro" id="IPR036388">
    <property type="entry name" value="WH-like_DNA-bd_sf"/>
</dbReference>
<evidence type="ECO:0000256" key="2">
    <source>
        <dbReference type="ARBA" id="ARBA00023125"/>
    </source>
</evidence>
<protein>
    <submittedName>
        <fullName evidence="5">DNA-binding transcriptional regulator, MarR family</fullName>
    </submittedName>
</protein>
<dbReference type="Pfam" id="PF12802">
    <property type="entry name" value="MarR_2"/>
    <property type="match status" value="1"/>
</dbReference>
<dbReference type="STRING" id="748909.SAMN05192575_112116"/>
<dbReference type="Proteomes" id="UP000199113">
    <property type="component" value="Unassembled WGS sequence"/>
</dbReference>